<evidence type="ECO:0000259" key="2">
    <source>
        <dbReference type="Pfam" id="PF13474"/>
    </source>
</evidence>
<accession>A0A935W6T5</accession>
<dbReference type="AlphaFoldDB" id="A0A935W6T5"/>
<dbReference type="SUPFAM" id="SSF54427">
    <property type="entry name" value="NTF2-like"/>
    <property type="match status" value="1"/>
</dbReference>
<organism evidence="3 4">
    <name type="scientific">Candidatus Accumulibacter affinis</name>
    <dbReference type="NCBI Taxonomy" id="2954384"/>
    <lineage>
        <taxon>Bacteria</taxon>
        <taxon>Pseudomonadati</taxon>
        <taxon>Pseudomonadota</taxon>
        <taxon>Betaproteobacteria</taxon>
        <taxon>Candidatus Accumulibacter</taxon>
    </lineage>
</organism>
<dbReference type="EMBL" id="JADJOT010000012">
    <property type="protein sequence ID" value="MBK7956353.1"/>
    <property type="molecule type" value="Genomic_DNA"/>
</dbReference>
<feature type="domain" description="SnoaL-like" evidence="2">
    <location>
        <begin position="11"/>
        <end position="127"/>
    </location>
</feature>
<name>A0A935W6T5_9PROT</name>
<dbReference type="PANTHER" id="PTHR34957:SF1">
    <property type="entry name" value="NUCLEAR TRANSPORT FACTOR 2 (NTF2) FAMILY PROTEIN"/>
    <property type="match status" value="1"/>
</dbReference>
<dbReference type="Proteomes" id="UP000706151">
    <property type="component" value="Unassembled WGS sequence"/>
</dbReference>
<dbReference type="Pfam" id="PF13474">
    <property type="entry name" value="SnoaL_3"/>
    <property type="match status" value="1"/>
</dbReference>
<comment type="caution">
    <text evidence="3">The sequence shown here is derived from an EMBL/GenBank/DDBJ whole genome shotgun (WGS) entry which is preliminary data.</text>
</comment>
<feature type="region of interest" description="Disordered" evidence="1">
    <location>
        <begin position="126"/>
        <end position="149"/>
    </location>
</feature>
<reference evidence="3 4" key="1">
    <citation type="submission" date="2020-10" db="EMBL/GenBank/DDBJ databases">
        <title>Connecting structure to function with the recovery of over 1000 high-quality activated sludge metagenome-assembled genomes encoding full-length rRNA genes using long-read sequencing.</title>
        <authorList>
            <person name="Singleton C.M."/>
            <person name="Petriglieri F."/>
            <person name="Kristensen J.M."/>
            <person name="Kirkegaard R.H."/>
            <person name="Michaelsen T.Y."/>
            <person name="Andersen M.H."/>
            <person name="Karst S.M."/>
            <person name="Dueholm M.S."/>
            <person name="Nielsen P.H."/>
            <person name="Albertsen M."/>
        </authorList>
    </citation>
    <scope>NUCLEOTIDE SEQUENCE [LARGE SCALE GENOMIC DNA]</scope>
    <source>
        <strain evidence="3">Fred_18-Q3-R57-64_BAT3C.720</strain>
    </source>
</reference>
<evidence type="ECO:0000313" key="3">
    <source>
        <dbReference type="EMBL" id="MBK7956353.1"/>
    </source>
</evidence>
<dbReference type="Gene3D" id="3.10.450.50">
    <property type="match status" value="1"/>
</dbReference>
<sequence>MIVIFATPEDVETAFYEAIARADLNALMSVWADDEEIVCIHPSGQRLHGADAIRDSWRSIFANNPRLLVRLSRAVRWNGMLLSVHNVVEMLYVGDERKPQGPMLATNVFQRGASGWRLLAHHSSTAADRDIGNPGTADDGSARTPRTLH</sequence>
<evidence type="ECO:0000313" key="4">
    <source>
        <dbReference type="Proteomes" id="UP000706151"/>
    </source>
</evidence>
<gene>
    <name evidence="3" type="ORF">IPK02_21770</name>
</gene>
<dbReference type="InterPro" id="IPR037401">
    <property type="entry name" value="SnoaL-like"/>
</dbReference>
<dbReference type="InterPro" id="IPR032710">
    <property type="entry name" value="NTF2-like_dom_sf"/>
</dbReference>
<proteinExistence type="predicted"/>
<protein>
    <submittedName>
        <fullName evidence="3">Nuclear transport factor 2 family protein</fullName>
    </submittedName>
</protein>
<evidence type="ECO:0000256" key="1">
    <source>
        <dbReference type="SAM" id="MobiDB-lite"/>
    </source>
</evidence>
<dbReference type="PANTHER" id="PTHR34957">
    <property type="entry name" value="NUCLEAR TRANSPORT FACTOR 2 (NTF2) FAMILY PROTEIN"/>
    <property type="match status" value="1"/>
</dbReference>